<dbReference type="RefSeq" id="WP_097030817.1">
    <property type="nucleotide sequence ID" value="NZ_OAOQ01000010.1"/>
</dbReference>
<dbReference type="InterPro" id="IPR004843">
    <property type="entry name" value="Calcineurin-like_PHP"/>
</dbReference>
<protein>
    <submittedName>
        <fullName evidence="7">UDP-2,3-diacylglucosamine pyrophosphatase LpxH</fullName>
    </submittedName>
</protein>
<reference evidence="8" key="1">
    <citation type="submission" date="2017-08" db="EMBL/GenBank/DDBJ databases">
        <authorList>
            <person name="Varghese N."/>
            <person name="Submissions S."/>
        </authorList>
    </citation>
    <scope>NUCLEOTIDE SEQUENCE [LARGE SCALE GENOMIC DNA]</scope>
    <source>
        <strain evidence="8">JA234</strain>
    </source>
</reference>
<dbReference type="InterPro" id="IPR029052">
    <property type="entry name" value="Metallo-depent_PP-like"/>
</dbReference>
<dbReference type="OrthoDB" id="9802481at2"/>
<dbReference type="SUPFAM" id="SSF56300">
    <property type="entry name" value="Metallo-dependent phosphatases"/>
    <property type="match status" value="1"/>
</dbReference>
<keyword evidence="1" id="KW-1003">Cell membrane</keyword>
<proteinExistence type="predicted"/>
<gene>
    <name evidence="7" type="ORF">SAMN05878503_11021</name>
</gene>
<organism evidence="7 8">
    <name type="scientific">Cereibacter ovatus</name>
    <dbReference type="NCBI Taxonomy" id="439529"/>
    <lineage>
        <taxon>Bacteria</taxon>
        <taxon>Pseudomonadati</taxon>
        <taxon>Pseudomonadota</taxon>
        <taxon>Alphaproteobacteria</taxon>
        <taxon>Rhodobacterales</taxon>
        <taxon>Paracoccaceae</taxon>
        <taxon>Cereibacter</taxon>
    </lineage>
</organism>
<evidence type="ECO:0000313" key="8">
    <source>
        <dbReference type="Proteomes" id="UP000219467"/>
    </source>
</evidence>
<dbReference type="Proteomes" id="UP000219467">
    <property type="component" value="Unassembled WGS sequence"/>
</dbReference>
<feature type="domain" description="Calcineurin-like phosphoesterase" evidence="6">
    <location>
        <begin position="12"/>
        <end position="211"/>
    </location>
</feature>
<dbReference type="CDD" id="cd07398">
    <property type="entry name" value="MPP_YbbF-LpxH"/>
    <property type="match status" value="1"/>
</dbReference>
<evidence type="ECO:0000256" key="1">
    <source>
        <dbReference type="ARBA" id="ARBA00022475"/>
    </source>
</evidence>
<evidence type="ECO:0000256" key="2">
    <source>
        <dbReference type="ARBA" id="ARBA00022519"/>
    </source>
</evidence>
<evidence type="ECO:0000256" key="4">
    <source>
        <dbReference type="ARBA" id="ARBA00023136"/>
    </source>
</evidence>
<dbReference type="EMBL" id="OAOQ01000010">
    <property type="protein sequence ID" value="SNX71539.1"/>
    <property type="molecule type" value="Genomic_DNA"/>
</dbReference>
<dbReference type="GO" id="GO:0008758">
    <property type="term" value="F:UDP-2,3-diacylglucosamine hydrolase activity"/>
    <property type="evidence" value="ECO:0007669"/>
    <property type="project" value="TreeGrafter"/>
</dbReference>
<keyword evidence="8" id="KW-1185">Reference proteome</keyword>
<dbReference type="AlphaFoldDB" id="A0A285CVB6"/>
<keyword evidence="4" id="KW-0472">Membrane</keyword>
<sequence length="266" mass="29668">MRYAFPTPRRHRSLFLSDLHLGARGCRADRLLDFLRANTAAEIFLVGDILDLWHPPFPQWGSAQDQVLALLFRRAQQGTRITYLTGNHDTSMRLYLGDHLERITVAEEAVHKAADGRRYLVIHGDVADARILRWHLLTRLGSRLDWALRHLDDRLKRLRRTAAPESRSLIEALLAGVTQAMALGTGYEARLIARAKRAGCDGVICGHFHKPALHDHHGLTYANCGDWVDSFTALAEDADGRLSLLSHDAEPAEAPAPDLAPARGFA</sequence>
<dbReference type="GO" id="GO:0009245">
    <property type="term" value="P:lipid A biosynthetic process"/>
    <property type="evidence" value="ECO:0007669"/>
    <property type="project" value="TreeGrafter"/>
</dbReference>
<evidence type="ECO:0000313" key="7">
    <source>
        <dbReference type="EMBL" id="SNX71539.1"/>
    </source>
</evidence>
<dbReference type="PANTHER" id="PTHR34990:SF2">
    <property type="entry name" value="BLL8164 PROTEIN"/>
    <property type="match status" value="1"/>
</dbReference>
<dbReference type="Gene3D" id="3.60.21.10">
    <property type="match status" value="1"/>
</dbReference>
<evidence type="ECO:0000259" key="6">
    <source>
        <dbReference type="Pfam" id="PF00149"/>
    </source>
</evidence>
<dbReference type="PANTHER" id="PTHR34990">
    <property type="entry name" value="UDP-2,3-DIACYLGLUCOSAMINE HYDROLASE-RELATED"/>
    <property type="match status" value="1"/>
</dbReference>
<dbReference type="Pfam" id="PF00149">
    <property type="entry name" value="Metallophos"/>
    <property type="match status" value="1"/>
</dbReference>
<dbReference type="GO" id="GO:0016020">
    <property type="term" value="C:membrane"/>
    <property type="evidence" value="ECO:0007669"/>
    <property type="project" value="GOC"/>
</dbReference>
<dbReference type="GO" id="GO:0046872">
    <property type="term" value="F:metal ion binding"/>
    <property type="evidence" value="ECO:0007669"/>
    <property type="project" value="UniProtKB-KW"/>
</dbReference>
<keyword evidence="5" id="KW-0464">Manganese</keyword>
<keyword evidence="3" id="KW-0479">Metal-binding</keyword>
<accession>A0A285CVB6</accession>
<evidence type="ECO:0000256" key="5">
    <source>
        <dbReference type="ARBA" id="ARBA00023211"/>
    </source>
</evidence>
<evidence type="ECO:0000256" key="3">
    <source>
        <dbReference type="ARBA" id="ARBA00022723"/>
    </source>
</evidence>
<keyword evidence="2" id="KW-0997">Cell inner membrane</keyword>
<name>A0A285CVB6_9RHOB</name>
<dbReference type="InterPro" id="IPR043461">
    <property type="entry name" value="LpxH-like"/>
</dbReference>